<name>A0A0F8XEM4_9ZZZZ</name>
<evidence type="ECO:0000313" key="1">
    <source>
        <dbReference type="EMBL" id="KKK67632.1"/>
    </source>
</evidence>
<accession>A0A0F8XEM4</accession>
<organism evidence="1">
    <name type="scientific">marine sediment metagenome</name>
    <dbReference type="NCBI Taxonomy" id="412755"/>
    <lineage>
        <taxon>unclassified sequences</taxon>
        <taxon>metagenomes</taxon>
        <taxon>ecological metagenomes</taxon>
    </lineage>
</organism>
<dbReference type="EMBL" id="LAZR01059514">
    <property type="protein sequence ID" value="KKK67632.1"/>
    <property type="molecule type" value="Genomic_DNA"/>
</dbReference>
<dbReference type="SUPFAM" id="SSF51735">
    <property type="entry name" value="NAD(P)-binding Rossmann-fold domains"/>
    <property type="match status" value="1"/>
</dbReference>
<sequence length="28" mass="2860">MRLKDKVALITGAASGIGKATALLFGQE</sequence>
<gene>
    <name evidence="1" type="ORF">LCGC14_2952120</name>
</gene>
<reference evidence="1" key="1">
    <citation type="journal article" date="2015" name="Nature">
        <title>Complex archaea that bridge the gap between prokaryotes and eukaryotes.</title>
        <authorList>
            <person name="Spang A."/>
            <person name="Saw J.H."/>
            <person name="Jorgensen S.L."/>
            <person name="Zaremba-Niedzwiedzka K."/>
            <person name="Martijn J."/>
            <person name="Lind A.E."/>
            <person name="van Eijk R."/>
            <person name="Schleper C."/>
            <person name="Guy L."/>
            <person name="Ettema T.J."/>
        </authorList>
    </citation>
    <scope>NUCLEOTIDE SEQUENCE</scope>
</reference>
<dbReference type="AlphaFoldDB" id="A0A0F8XEM4"/>
<dbReference type="InterPro" id="IPR036291">
    <property type="entry name" value="NAD(P)-bd_dom_sf"/>
</dbReference>
<comment type="caution">
    <text evidence="1">The sequence shown here is derived from an EMBL/GenBank/DDBJ whole genome shotgun (WGS) entry which is preliminary data.</text>
</comment>
<dbReference type="Gene3D" id="3.40.50.720">
    <property type="entry name" value="NAD(P)-binding Rossmann-like Domain"/>
    <property type="match status" value="1"/>
</dbReference>
<evidence type="ECO:0008006" key="2">
    <source>
        <dbReference type="Google" id="ProtNLM"/>
    </source>
</evidence>
<proteinExistence type="predicted"/>
<feature type="non-terminal residue" evidence="1">
    <location>
        <position position="28"/>
    </location>
</feature>
<protein>
    <recommendedName>
        <fullName evidence="2">Short-chain dehydrogenase/reductase SDR</fullName>
    </recommendedName>
</protein>